<sequence length="59" mass="6582">MSGSLSVSANFASVADNRPWCVAGSQPNGENLVQITEFKKRPADRLFCSIFARYIDYRP</sequence>
<dbReference type="EMBL" id="CP007044">
    <property type="protein sequence ID" value="AHG22560.1"/>
    <property type="molecule type" value="Genomic_DNA"/>
</dbReference>
<reference evidence="1 2" key="1">
    <citation type="submission" date="2014-01" db="EMBL/GenBank/DDBJ databases">
        <title>Isolation of Serratia multitudinisentens RB-25 from Ex-Landfill site.</title>
        <authorList>
            <person name="Robson E.H.J."/>
        </authorList>
    </citation>
    <scope>NUCLEOTIDE SEQUENCE [LARGE SCALE GENOMIC DNA]</scope>
    <source>
        <strain evidence="1 2">RB-25</strain>
    </source>
</reference>
<keyword evidence="2" id="KW-1185">Reference proteome</keyword>
<name>W0LKP3_9GAMM</name>
<gene>
    <name evidence="1" type="ORF">Z042_00830</name>
</gene>
<dbReference type="PATRIC" id="fig|1441930.4.peg.172"/>
<dbReference type="AlphaFoldDB" id="W0LKP3"/>
<dbReference type="Proteomes" id="UP000019030">
    <property type="component" value="Chromosome"/>
</dbReference>
<evidence type="ECO:0000313" key="1">
    <source>
        <dbReference type="EMBL" id="AHG22560.1"/>
    </source>
</evidence>
<evidence type="ECO:0000313" key="2">
    <source>
        <dbReference type="Proteomes" id="UP000019030"/>
    </source>
</evidence>
<dbReference type="KEGG" id="sfo:Z042_00830"/>
<protein>
    <submittedName>
        <fullName evidence="1">Uncharacterized protein</fullName>
    </submittedName>
</protein>
<dbReference type="HOGENOM" id="CLU_2958171_0_0_6"/>
<organism evidence="1 2">
    <name type="scientific">Chania multitudinisentens RB-25</name>
    <dbReference type="NCBI Taxonomy" id="1441930"/>
    <lineage>
        <taxon>Bacteria</taxon>
        <taxon>Pseudomonadati</taxon>
        <taxon>Pseudomonadota</taxon>
        <taxon>Gammaproteobacteria</taxon>
        <taxon>Enterobacterales</taxon>
        <taxon>Yersiniaceae</taxon>
        <taxon>Chania</taxon>
    </lineage>
</organism>
<proteinExistence type="predicted"/>
<accession>W0LKP3</accession>
<reference evidence="1 2" key="2">
    <citation type="submission" date="2015-03" db="EMBL/GenBank/DDBJ databases">
        <authorList>
            <person name="Chan K.-G."/>
        </authorList>
    </citation>
    <scope>NUCLEOTIDE SEQUENCE [LARGE SCALE GENOMIC DNA]</scope>
    <source>
        <strain evidence="1 2">RB-25</strain>
    </source>
</reference>
<dbReference type="STRING" id="1441930.Z042_00830"/>